<keyword evidence="1" id="KW-0680">Restriction system</keyword>
<dbReference type="Proteomes" id="UP001596026">
    <property type="component" value="Unassembled WGS sequence"/>
</dbReference>
<gene>
    <name evidence="3" type="ORF">ACFO3L_11070</name>
</gene>
<proteinExistence type="predicted"/>
<comment type="caution">
    <text evidence="3">The sequence shown here is derived from an EMBL/GenBank/DDBJ whole genome shotgun (WGS) entry which is preliminary data.</text>
</comment>
<keyword evidence="2" id="KW-0238">DNA-binding</keyword>
<evidence type="ECO:0000256" key="2">
    <source>
        <dbReference type="ARBA" id="ARBA00023125"/>
    </source>
</evidence>
<dbReference type="Gene3D" id="3.90.220.20">
    <property type="entry name" value="DNA methylase specificity domains"/>
    <property type="match status" value="1"/>
</dbReference>
<dbReference type="SUPFAM" id="SSF116734">
    <property type="entry name" value="DNA methylase specificity domain"/>
    <property type="match status" value="1"/>
</dbReference>
<evidence type="ECO:0000313" key="3">
    <source>
        <dbReference type="EMBL" id="MFC4711139.1"/>
    </source>
</evidence>
<dbReference type="RefSeq" id="WP_379967462.1">
    <property type="nucleotide sequence ID" value="NZ_JBHSGT010000066.1"/>
</dbReference>
<keyword evidence="3" id="KW-0255">Endonuclease</keyword>
<sequence length="187" mass="21904">MENRKLKEFVSFIPGINQSRAEKQFGEQEIIYYDQSSFEIDYNQIELESEGNDLSDLSLSKGDIVISNSLQKAVVVGNSNVGKVLSLNFTKVHFEDKSLDKHYFLYLFNEYKGIQRQKERELQGIGPVLRLTRQSLEQFIFPFVPYEEQKKLGKIYMESLKIQGQMNRYASLMKYFIDSILEESLRE</sequence>
<name>A0ABV9M6Y7_9ENTE</name>
<dbReference type="InterPro" id="IPR044946">
    <property type="entry name" value="Restrct_endonuc_typeI_TRD_sf"/>
</dbReference>
<keyword evidence="3" id="KW-0378">Hydrolase</keyword>
<accession>A0ABV9M6Y7</accession>
<keyword evidence="4" id="KW-1185">Reference proteome</keyword>
<protein>
    <submittedName>
        <fullName evidence="3">Restriction endonuclease subunit S</fullName>
    </submittedName>
</protein>
<evidence type="ECO:0000313" key="4">
    <source>
        <dbReference type="Proteomes" id="UP001596026"/>
    </source>
</evidence>
<evidence type="ECO:0000256" key="1">
    <source>
        <dbReference type="ARBA" id="ARBA00022747"/>
    </source>
</evidence>
<organism evidence="3 4">
    <name type="scientific">Enterococcus eurekensis</name>
    <dbReference type="NCBI Taxonomy" id="1159753"/>
    <lineage>
        <taxon>Bacteria</taxon>
        <taxon>Bacillati</taxon>
        <taxon>Bacillota</taxon>
        <taxon>Bacilli</taxon>
        <taxon>Lactobacillales</taxon>
        <taxon>Enterococcaceae</taxon>
        <taxon>Enterococcus</taxon>
    </lineage>
</organism>
<reference evidence="4" key="1">
    <citation type="journal article" date="2019" name="Int. J. Syst. Evol. Microbiol.">
        <title>The Global Catalogue of Microorganisms (GCM) 10K type strain sequencing project: providing services to taxonomists for standard genome sequencing and annotation.</title>
        <authorList>
            <consortium name="The Broad Institute Genomics Platform"/>
            <consortium name="The Broad Institute Genome Sequencing Center for Infectious Disease"/>
            <person name="Wu L."/>
            <person name="Ma J."/>
        </authorList>
    </citation>
    <scope>NUCLEOTIDE SEQUENCE [LARGE SCALE GENOMIC DNA]</scope>
    <source>
        <strain evidence="4">CGMCC 1.19061</strain>
    </source>
</reference>
<keyword evidence="3" id="KW-0540">Nuclease</keyword>
<dbReference type="EMBL" id="JBHSGT010000066">
    <property type="protein sequence ID" value="MFC4711139.1"/>
    <property type="molecule type" value="Genomic_DNA"/>
</dbReference>
<dbReference type="GO" id="GO:0004519">
    <property type="term" value="F:endonuclease activity"/>
    <property type="evidence" value="ECO:0007669"/>
    <property type="project" value="UniProtKB-KW"/>
</dbReference>